<dbReference type="PANTHER" id="PTHR33630">
    <property type="entry name" value="CUTINASE RV1984C-RELATED-RELATED"/>
    <property type="match status" value="1"/>
</dbReference>
<accession>A0A179I1M8</accession>
<evidence type="ECO:0000313" key="4">
    <source>
        <dbReference type="EMBL" id="OAQ95550.1"/>
    </source>
</evidence>
<proteinExistence type="predicted"/>
<feature type="chain" id="PRO_5008103992" evidence="3">
    <location>
        <begin position="20"/>
        <end position="411"/>
    </location>
</feature>
<dbReference type="GO" id="GO:0052689">
    <property type="term" value="F:carboxylic ester hydrolase activity"/>
    <property type="evidence" value="ECO:0007669"/>
    <property type="project" value="UniProtKB-ARBA"/>
</dbReference>
<feature type="signal peptide" evidence="3">
    <location>
        <begin position="1"/>
        <end position="19"/>
    </location>
</feature>
<dbReference type="SMART" id="SM01110">
    <property type="entry name" value="Cutinase"/>
    <property type="match status" value="1"/>
</dbReference>
<dbReference type="EMBL" id="LSBI01000001">
    <property type="protein sequence ID" value="OAQ95550.1"/>
    <property type="molecule type" value="Genomic_DNA"/>
</dbReference>
<dbReference type="InterPro" id="IPR000675">
    <property type="entry name" value="Cutinase/axe"/>
</dbReference>
<dbReference type="InterPro" id="IPR029058">
    <property type="entry name" value="AB_hydrolase_fold"/>
</dbReference>
<name>A0A179I1M8_PURLI</name>
<organism evidence="4 5">
    <name type="scientific">Purpureocillium lilacinum</name>
    <name type="common">Paecilomyces lilacinus</name>
    <dbReference type="NCBI Taxonomy" id="33203"/>
    <lineage>
        <taxon>Eukaryota</taxon>
        <taxon>Fungi</taxon>
        <taxon>Dikarya</taxon>
        <taxon>Ascomycota</taxon>
        <taxon>Pezizomycotina</taxon>
        <taxon>Sordariomycetes</taxon>
        <taxon>Hypocreomycetidae</taxon>
        <taxon>Hypocreales</taxon>
        <taxon>Ophiocordycipitaceae</taxon>
        <taxon>Purpureocillium</taxon>
    </lineage>
</organism>
<dbReference type="Pfam" id="PF01083">
    <property type="entry name" value="Cutinase"/>
    <property type="match status" value="1"/>
</dbReference>
<evidence type="ECO:0000256" key="3">
    <source>
        <dbReference type="SAM" id="SignalP"/>
    </source>
</evidence>
<dbReference type="SUPFAM" id="SSF53474">
    <property type="entry name" value="alpha/beta-Hydrolases"/>
    <property type="match status" value="1"/>
</dbReference>
<keyword evidence="1" id="KW-0378">Hydrolase</keyword>
<evidence type="ECO:0000256" key="1">
    <source>
        <dbReference type="ARBA" id="ARBA00022801"/>
    </source>
</evidence>
<dbReference type="Gene3D" id="3.40.50.1820">
    <property type="entry name" value="alpha/beta hydrolase"/>
    <property type="match status" value="1"/>
</dbReference>
<comment type="caution">
    <text evidence="4">The sequence shown here is derived from an EMBL/GenBank/DDBJ whole genome shotgun (WGS) entry which is preliminary data.</text>
</comment>
<protein>
    <submittedName>
        <fullName evidence="4">Acetyl xylanesterase</fullName>
    </submittedName>
</protein>
<gene>
    <name evidence="4" type="ORF">VFPFJ_01660</name>
</gene>
<evidence type="ECO:0000256" key="2">
    <source>
        <dbReference type="ARBA" id="ARBA00023157"/>
    </source>
</evidence>
<reference evidence="4 5" key="1">
    <citation type="submission" date="2016-02" db="EMBL/GenBank/DDBJ databases">
        <title>Biosynthesis of antibiotic leucinostatins and their inhibition on Phytophthora in bio-control Purpureocillium lilacinum.</title>
        <authorList>
            <person name="Wang G."/>
            <person name="Liu Z."/>
            <person name="Lin R."/>
            <person name="Li E."/>
            <person name="Mao Z."/>
            <person name="Ling J."/>
            <person name="Yin W."/>
            <person name="Xie B."/>
        </authorList>
    </citation>
    <scope>NUCLEOTIDE SEQUENCE [LARGE SCALE GENOMIC DNA]</scope>
    <source>
        <strain evidence="4">PLFJ-1</strain>
    </source>
</reference>
<dbReference type="PANTHER" id="PTHR33630:SF9">
    <property type="entry name" value="CUTINASE 4"/>
    <property type="match status" value="1"/>
</dbReference>
<dbReference type="Proteomes" id="UP000078340">
    <property type="component" value="Unassembled WGS sequence"/>
</dbReference>
<evidence type="ECO:0000313" key="5">
    <source>
        <dbReference type="Proteomes" id="UP000078340"/>
    </source>
</evidence>
<dbReference type="AlphaFoldDB" id="A0A179I1M8"/>
<keyword evidence="3" id="KW-0732">Signal</keyword>
<keyword evidence="2" id="KW-1015">Disulfide bond</keyword>
<sequence length="411" mass="45621">MKHTLGLVVCIAQLATANAFFSFNRRAECAKGLYILYARGTGEPQDTGMTHGISVDIAKRIPGSKVVPVVYPATFTAPPYQDSVADGVKNMQEGILQYAKDCPDGKMALLGYSQGAHVTMDSVCGGSGGVFDKAPPIPEEIVKKSIVAMVVFGDPTHTPNVTYNTGSSINSGFFERSNASIETCERYSSRLISYCDTGDTFCDSGDIPSVHTSYIKLYGDKVIKYVVDSFFNDSSHCDRQQSRDSNIGRTIVCSRHRYGKCNLADDPVTYDFRGNRSNIVIHDFVVHELVIHKLIVFDLIVFDLIVYNFIFHNISHNLIHNHIAHDVIHNFVVDKLIVDDYIADNVITGRNPNTVVYHNLIIVNLLNLLYNVVYINNVVDVNNLLDINNFLDLLHDLVVTDLNVVHNVAND</sequence>